<proteinExistence type="predicted"/>
<dbReference type="Proteomes" id="UP000252585">
    <property type="component" value="Unassembled WGS sequence"/>
</dbReference>
<keyword evidence="3" id="KW-1185">Reference proteome</keyword>
<sequence>MQNLFLIYLILINLITFVLMGVDKKKARNNQWRISEKTLWIGALLFGAIGVWLGMKIFHHKTKHTSFKIGIPILILLELIALYYIRPFL</sequence>
<dbReference type="PIRSF" id="PIRSF002599">
    <property type="entry name" value="Cold_shock_A"/>
    <property type="match status" value="1"/>
</dbReference>
<dbReference type="AlphaFoldDB" id="A0A368XH39"/>
<accession>A0A368XH39</accession>
<keyword evidence="1" id="KW-1133">Transmembrane helix</keyword>
<gene>
    <name evidence="2" type="ORF">DFR57_10954</name>
</gene>
<keyword evidence="1" id="KW-0472">Membrane</keyword>
<evidence type="ECO:0000313" key="2">
    <source>
        <dbReference type="EMBL" id="RCW66338.1"/>
    </source>
</evidence>
<organism evidence="2 3">
    <name type="scientific">Saliterribacillus persicus</name>
    <dbReference type="NCBI Taxonomy" id="930114"/>
    <lineage>
        <taxon>Bacteria</taxon>
        <taxon>Bacillati</taxon>
        <taxon>Bacillota</taxon>
        <taxon>Bacilli</taxon>
        <taxon>Bacillales</taxon>
        <taxon>Bacillaceae</taxon>
        <taxon>Saliterribacillus</taxon>
    </lineage>
</organism>
<dbReference type="OrthoDB" id="1698854at2"/>
<name>A0A368XH39_9BACI</name>
<dbReference type="InterPro" id="IPR012156">
    <property type="entry name" value="Cold_shock_CspA"/>
</dbReference>
<feature type="transmembrane region" description="Helical" evidence="1">
    <location>
        <begin position="34"/>
        <end position="55"/>
    </location>
</feature>
<dbReference type="InterPro" id="IPR010718">
    <property type="entry name" value="DUF1294"/>
</dbReference>
<dbReference type="GO" id="GO:0003676">
    <property type="term" value="F:nucleic acid binding"/>
    <property type="evidence" value="ECO:0007669"/>
    <property type="project" value="InterPro"/>
</dbReference>
<comment type="caution">
    <text evidence="2">The sequence shown here is derived from an EMBL/GenBank/DDBJ whole genome shotgun (WGS) entry which is preliminary data.</text>
</comment>
<evidence type="ECO:0000256" key="1">
    <source>
        <dbReference type="SAM" id="Phobius"/>
    </source>
</evidence>
<protein>
    <submittedName>
        <fullName evidence="2">Uncharacterized membrane protein YsdA (DUF1294 family)</fullName>
    </submittedName>
</protein>
<dbReference type="EMBL" id="QPJJ01000009">
    <property type="protein sequence ID" value="RCW66338.1"/>
    <property type="molecule type" value="Genomic_DNA"/>
</dbReference>
<evidence type="ECO:0000313" key="3">
    <source>
        <dbReference type="Proteomes" id="UP000252585"/>
    </source>
</evidence>
<feature type="transmembrane region" description="Helical" evidence="1">
    <location>
        <begin position="6"/>
        <end position="22"/>
    </location>
</feature>
<keyword evidence="1" id="KW-0812">Transmembrane</keyword>
<reference evidence="2 3" key="1">
    <citation type="submission" date="2018-07" db="EMBL/GenBank/DDBJ databases">
        <title>Genomic Encyclopedia of Type Strains, Phase IV (KMG-IV): sequencing the most valuable type-strain genomes for metagenomic binning, comparative biology and taxonomic classification.</title>
        <authorList>
            <person name="Goeker M."/>
        </authorList>
    </citation>
    <scope>NUCLEOTIDE SEQUENCE [LARGE SCALE GENOMIC DNA]</scope>
    <source>
        <strain evidence="2 3">DSM 27696</strain>
    </source>
</reference>
<dbReference type="Pfam" id="PF06961">
    <property type="entry name" value="DUF1294"/>
    <property type="match status" value="1"/>
</dbReference>
<feature type="transmembrane region" description="Helical" evidence="1">
    <location>
        <begin position="67"/>
        <end position="85"/>
    </location>
</feature>
<dbReference type="RefSeq" id="WP_114353292.1">
    <property type="nucleotide sequence ID" value="NZ_QPJJ01000009.1"/>
</dbReference>